<feature type="signal peptide" evidence="3">
    <location>
        <begin position="1"/>
        <end position="30"/>
    </location>
</feature>
<dbReference type="Gene3D" id="2.120.10.80">
    <property type="entry name" value="Kelch-type beta propeller"/>
    <property type="match status" value="1"/>
</dbReference>
<sequence>MKYFNNFTLKSILLLIHVLILGIAINEVNSLTPIGRAAHATAFDGTKIYMLGGAISNGPDDLNEVIYLDVSKSFNSKNPPWNLSTPMPIGAAFSSASFIYNGNRTIYLFGGNMFNPVTHNESYQSFIYAFNLQTLKWDIPITKGKIPSRLTQFGAVKDNFGKIYIFGGGNNLYGTLSEEMNIFDTNTLTWSNGSKLYWPGARHSYAATLLPDGVIVYTGGLYAGNKAMNISDVVLYNTKLNSWEVMTAKNVNAIGSRFGHTAVLAPNGQIIVCGGTNSIDTKVQVTPNLVVLDTRKKPFEWIVPPVSSNVGE</sequence>
<feature type="domain" description="Attractin/MKLN-like beta-propeller" evidence="4">
    <location>
        <begin position="30"/>
        <end position="278"/>
    </location>
</feature>
<evidence type="ECO:0000256" key="3">
    <source>
        <dbReference type="SAM" id="SignalP"/>
    </source>
</evidence>
<evidence type="ECO:0000256" key="1">
    <source>
        <dbReference type="ARBA" id="ARBA00022441"/>
    </source>
</evidence>
<comment type="caution">
    <text evidence="5">The sequence shown here is derived from an EMBL/GenBank/DDBJ whole genome shotgun (WGS) entry which is preliminary data.</text>
</comment>
<evidence type="ECO:0000256" key="2">
    <source>
        <dbReference type="ARBA" id="ARBA00022737"/>
    </source>
</evidence>
<keyword evidence="6" id="KW-1185">Reference proteome</keyword>
<dbReference type="InterPro" id="IPR015915">
    <property type="entry name" value="Kelch-typ_b-propeller"/>
</dbReference>
<keyword evidence="1" id="KW-0880">Kelch repeat</keyword>
<accession>A0A9N9DXU2</accession>
<dbReference type="Pfam" id="PF24981">
    <property type="entry name" value="Beta-prop_ATRN-LZTR1"/>
    <property type="match status" value="1"/>
</dbReference>
<evidence type="ECO:0000259" key="4">
    <source>
        <dbReference type="Pfam" id="PF24981"/>
    </source>
</evidence>
<dbReference type="EMBL" id="CAJVPZ010013947">
    <property type="protein sequence ID" value="CAG8653113.1"/>
    <property type="molecule type" value="Genomic_DNA"/>
</dbReference>
<feature type="non-terminal residue" evidence="5">
    <location>
        <position position="1"/>
    </location>
</feature>
<name>A0A9N9DXU2_9GLOM</name>
<evidence type="ECO:0000313" key="6">
    <source>
        <dbReference type="Proteomes" id="UP000789396"/>
    </source>
</evidence>
<dbReference type="Proteomes" id="UP000789396">
    <property type="component" value="Unassembled WGS sequence"/>
</dbReference>
<reference evidence="5" key="1">
    <citation type="submission" date="2021-06" db="EMBL/GenBank/DDBJ databases">
        <authorList>
            <person name="Kallberg Y."/>
            <person name="Tangrot J."/>
            <person name="Rosling A."/>
        </authorList>
    </citation>
    <scope>NUCLEOTIDE SEQUENCE</scope>
    <source>
        <strain evidence="5">IN212</strain>
    </source>
</reference>
<dbReference type="SUPFAM" id="SSF117281">
    <property type="entry name" value="Kelch motif"/>
    <property type="match status" value="1"/>
</dbReference>
<feature type="chain" id="PRO_5040261520" evidence="3">
    <location>
        <begin position="31"/>
        <end position="312"/>
    </location>
</feature>
<dbReference type="AlphaFoldDB" id="A0A9N9DXU2"/>
<keyword evidence="2" id="KW-0677">Repeat</keyword>
<gene>
    <name evidence="5" type="ORF">RFULGI_LOCUS8542</name>
</gene>
<dbReference type="OrthoDB" id="432528at2759"/>
<organism evidence="5 6">
    <name type="scientific">Racocetra fulgida</name>
    <dbReference type="NCBI Taxonomy" id="60492"/>
    <lineage>
        <taxon>Eukaryota</taxon>
        <taxon>Fungi</taxon>
        <taxon>Fungi incertae sedis</taxon>
        <taxon>Mucoromycota</taxon>
        <taxon>Glomeromycotina</taxon>
        <taxon>Glomeromycetes</taxon>
        <taxon>Diversisporales</taxon>
        <taxon>Gigasporaceae</taxon>
        <taxon>Racocetra</taxon>
    </lineage>
</organism>
<dbReference type="InterPro" id="IPR056737">
    <property type="entry name" value="Beta-prop_ATRN-MKLN-like"/>
</dbReference>
<protein>
    <submittedName>
        <fullName evidence="5">14863_t:CDS:1</fullName>
    </submittedName>
</protein>
<dbReference type="PANTHER" id="PTHR46093">
    <property type="entry name" value="ACYL-COA-BINDING DOMAIN-CONTAINING PROTEIN 5"/>
    <property type="match status" value="1"/>
</dbReference>
<dbReference type="PANTHER" id="PTHR46093:SF18">
    <property type="entry name" value="FIBRONECTIN TYPE-III DOMAIN-CONTAINING PROTEIN"/>
    <property type="match status" value="1"/>
</dbReference>
<evidence type="ECO:0000313" key="5">
    <source>
        <dbReference type="EMBL" id="CAG8653113.1"/>
    </source>
</evidence>
<keyword evidence="3" id="KW-0732">Signal</keyword>
<proteinExistence type="predicted"/>